<evidence type="ECO:0000259" key="7">
    <source>
        <dbReference type="PROSITE" id="PS50053"/>
    </source>
</evidence>
<comment type="caution">
    <text evidence="8">The sequence shown here is derived from an EMBL/GenBank/DDBJ whole genome shotgun (WGS) entry which is preliminary data.</text>
</comment>
<evidence type="ECO:0000313" key="9">
    <source>
        <dbReference type="Proteomes" id="UP000789739"/>
    </source>
</evidence>
<dbReference type="AlphaFoldDB" id="A0A9N9FWJ4"/>
<dbReference type="SMART" id="SM00213">
    <property type="entry name" value="UBQ"/>
    <property type="match status" value="1"/>
</dbReference>
<dbReference type="Proteomes" id="UP000789739">
    <property type="component" value="Unassembled WGS sequence"/>
</dbReference>
<comment type="subcellular location">
    <subcellularLocation>
        <location evidence="1">Membrane</location>
    </subcellularLocation>
</comment>
<dbReference type="Pfam" id="PF00240">
    <property type="entry name" value="ubiquitin"/>
    <property type="match status" value="1"/>
</dbReference>
<accession>A0A9N9FWJ4</accession>
<evidence type="ECO:0000313" key="8">
    <source>
        <dbReference type="EMBL" id="CAG8561116.1"/>
    </source>
</evidence>
<dbReference type="PANTHER" id="PTHR12943:SF27">
    <property type="entry name" value="HOMOCYSTEINE-INDUCED ENDOPLASMIC RETICULUM PROTEIN, ISOFORM A"/>
    <property type="match status" value="1"/>
</dbReference>
<feature type="domain" description="Ubiquitin-like" evidence="7">
    <location>
        <begin position="18"/>
        <end position="97"/>
    </location>
</feature>
<dbReference type="EMBL" id="CAJVPI010000668">
    <property type="protein sequence ID" value="CAG8561116.1"/>
    <property type="molecule type" value="Genomic_DNA"/>
</dbReference>
<evidence type="ECO:0000256" key="5">
    <source>
        <dbReference type="SAM" id="MobiDB-lite"/>
    </source>
</evidence>
<dbReference type="InterPro" id="IPR039751">
    <property type="entry name" value="HERPUD1/2"/>
</dbReference>
<keyword evidence="4 6" id="KW-0472">Membrane</keyword>
<gene>
    <name evidence="8" type="ORF">PBRASI_LOCUS5598</name>
</gene>
<evidence type="ECO:0000256" key="4">
    <source>
        <dbReference type="ARBA" id="ARBA00023136"/>
    </source>
</evidence>
<feature type="compositionally biased region" description="Polar residues" evidence="5">
    <location>
        <begin position="126"/>
        <end position="138"/>
    </location>
</feature>
<dbReference type="InterPro" id="IPR000626">
    <property type="entry name" value="Ubiquitin-like_dom"/>
</dbReference>
<dbReference type="GO" id="GO:0016020">
    <property type="term" value="C:membrane"/>
    <property type="evidence" value="ECO:0007669"/>
    <property type="project" value="UniProtKB-SubCell"/>
</dbReference>
<dbReference type="PROSITE" id="PS50053">
    <property type="entry name" value="UBIQUITIN_2"/>
    <property type="match status" value="1"/>
</dbReference>
<feature type="transmembrane region" description="Helical" evidence="6">
    <location>
        <begin position="259"/>
        <end position="275"/>
    </location>
</feature>
<dbReference type="CDD" id="cd17039">
    <property type="entry name" value="Ubl_ubiquitin_like"/>
    <property type="match status" value="1"/>
</dbReference>
<evidence type="ECO:0000256" key="1">
    <source>
        <dbReference type="ARBA" id="ARBA00004370"/>
    </source>
</evidence>
<feature type="region of interest" description="Disordered" evidence="5">
    <location>
        <begin position="337"/>
        <end position="375"/>
    </location>
</feature>
<sequence>MAEVLNNTHTNSSLSDKIRIFIRSPTISLADDFSILTTPESTVLSLKQTIHERVPQKPSVSNQKLIYRGRLLNDSDRIVDLLGDGMSSDQIFHLVVKPSVSRATVSAGLYQEQSSMRRRRQQSDSTASRELASSSGLEASQPAAGVSYEGMPLGAEVPLIQNPVLNFPDATQLSFGQTFAAVSQGGVQQAVINYPIQMPFGYPMHYVLINGLPYLMPIMYPYPVIQPQPVASHAQPAIVQQPAEAMQDGNVRLQRRRHNFALIFKLGLFIYIFAHDASPERLILLHLLAFVIYLYQTGRLRIVRRRRIVVPNDAFPPQPPQVPNIIPNDPALYQAAFAQPNPNNFPTGSSNPQTHTGQPEASSSSSSTQARATTTMNADNSAVAPGASNTTNASPAAINNRRFTMRDLEHAVYTFLTSLVPTANPDPPQEEMGI</sequence>
<dbReference type="SUPFAM" id="SSF54236">
    <property type="entry name" value="Ubiquitin-like"/>
    <property type="match status" value="1"/>
</dbReference>
<dbReference type="GO" id="GO:0030968">
    <property type="term" value="P:endoplasmic reticulum unfolded protein response"/>
    <property type="evidence" value="ECO:0007669"/>
    <property type="project" value="TreeGrafter"/>
</dbReference>
<evidence type="ECO:0000256" key="3">
    <source>
        <dbReference type="ARBA" id="ARBA00022989"/>
    </source>
</evidence>
<dbReference type="OrthoDB" id="21589at2759"/>
<keyword evidence="3 6" id="KW-1133">Transmembrane helix</keyword>
<dbReference type="Gene3D" id="3.10.20.90">
    <property type="entry name" value="Phosphatidylinositol 3-kinase Catalytic Subunit, Chain A, domain 1"/>
    <property type="match status" value="1"/>
</dbReference>
<feature type="compositionally biased region" description="Polar residues" evidence="5">
    <location>
        <begin position="340"/>
        <end position="361"/>
    </location>
</feature>
<evidence type="ECO:0000256" key="6">
    <source>
        <dbReference type="SAM" id="Phobius"/>
    </source>
</evidence>
<evidence type="ECO:0000256" key="2">
    <source>
        <dbReference type="ARBA" id="ARBA00022692"/>
    </source>
</evidence>
<feature type="region of interest" description="Disordered" evidence="5">
    <location>
        <begin position="111"/>
        <end position="138"/>
    </location>
</feature>
<protein>
    <submittedName>
        <fullName evidence="8">2707_t:CDS:1</fullName>
    </submittedName>
</protein>
<proteinExistence type="predicted"/>
<keyword evidence="9" id="KW-1185">Reference proteome</keyword>
<feature type="transmembrane region" description="Helical" evidence="6">
    <location>
        <begin position="281"/>
        <end position="298"/>
    </location>
</feature>
<reference evidence="8" key="1">
    <citation type="submission" date="2021-06" db="EMBL/GenBank/DDBJ databases">
        <authorList>
            <person name="Kallberg Y."/>
            <person name="Tangrot J."/>
            <person name="Rosling A."/>
        </authorList>
    </citation>
    <scope>NUCLEOTIDE SEQUENCE</scope>
    <source>
        <strain evidence="8">BR232B</strain>
    </source>
</reference>
<dbReference type="InterPro" id="IPR029071">
    <property type="entry name" value="Ubiquitin-like_domsf"/>
</dbReference>
<name>A0A9N9FWJ4_9GLOM</name>
<dbReference type="PANTHER" id="PTHR12943">
    <property type="entry name" value="HOMOCYSTEINE-RESPONSIVE ENDOPLASMIC RETICULUM-RESIDENT UNIQUITIN-LIKE DOMAIN HERPUD PROTEIN FAMILY MEMBER"/>
    <property type="match status" value="1"/>
</dbReference>
<organism evidence="8 9">
    <name type="scientific">Paraglomus brasilianum</name>
    <dbReference type="NCBI Taxonomy" id="144538"/>
    <lineage>
        <taxon>Eukaryota</taxon>
        <taxon>Fungi</taxon>
        <taxon>Fungi incertae sedis</taxon>
        <taxon>Mucoromycota</taxon>
        <taxon>Glomeromycotina</taxon>
        <taxon>Glomeromycetes</taxon>
        <taxon>Paraglomerales</taxon>
        <taxon>Paraglomeraceae</taxon>
        <taxon>Paraglomus</taxon>
    </lineage>
</organism>
<keyword evidence="2 6" id="KW-0812">Transmembrane</keyword>